<dbReference type="EMBL" id="LN856931">
    <property type="protein sequence ID" value="CDP94557.1"/>
    <property type="molecule type" value="Genomic_DNA"/>
</dbReference>
<reference evidence="1" key="1">
    <citation type="journal article" date="2007" name="Science">
        <title>Draft genome of the filarial nematode parasite Brugia malayi.</title>
        <authorList>
            <person name="Ghedin E."/>
            <person name="Wang S."/>
            <person name="Spiro D."/>
            <person name="Caler E."/>
            <person name="Zhao Q."/>
            <person name="Crabtree J."/>
            <person name="Allen J.E."/>
            <person name="Delcher A.L."/>
            <person name="Guiliano D.B."/>
            <person name="Miranda-Saavedra D."/>
            <person name="Angiuoli S.V."/>
            <person name="Creasy T."/>
            <person name="Amedeo P."/>
            <person name="Haas B."/>
            <person name="El-Sayed N.M."/>
            <person name="Wortman J.R."/>
            <person name="Feldblyum T."/>
            <person name="Tallon L."/>
            <person name="Schatz M."/>
            <person name="Shumway M."/>
            <person name="Koo H."/>
            <person name="Salzberg S.L."/>
            <person name="Schobel S."/>
            <person name="Pertea M."/>
            <person name="Pop M."/>
            <person name="White O."/>
            <person name="Barton G.J."/>
            <person name="Carlow C.K."/>
            <person name="Crawford M.J."/>
            <person name="Daub J."/>
            <person name="Dimmic M.W."/>
            <person name="Estes C.F."/>
            <person name="Foster J.M."/>
            <person name="Ganatra M."/>
            <person name="Gregory W.F."/>
            <person name="Johnson N.M."/>
            <person name="Jin J."/>
            <person name="Komuniecki R."/>
            <person name="Korf I."/>
            <person name="Kumar S."/>
            <person name="Laney S."/>
            <person name="Li B.W."/>
            <person name="Li W."/>
            <person name="Lindblom T.H."/>
            <person name="Lustigman S."/>
            <person name="Ma D."/>
            <person name="Maina C.V."/>
            <person name="Martin D.M."/>
            <person name="McCarter J.P."/>
            <person name="McReynolds L."/>
            <person name="Mitreva M."/>
            <person name="Nutman T.B."/>
            <person name="Parkinson J."/>
            <person name="Peregrin-Alvarez J.M."/>
            <person name="Poole C."/>
            <person name="Ren Q."/>
            <person name="Saunders L."/>
            <person name="Sluder A.E."/>
            <person name="Smith K."/>
            <person name="Stanke M."/>
            <person name="Unnasch T.R."/>
            <person name="Ware J."/>
            <person name="Wei A.D."/>
            <person name="Weil G."/>
            <person name="Williams D.J."/>
            <person name="Zhang Y."/>
            <person name="Williams S.A."/>
            <person name="Fraser-Liggett C."/>
            <person name="Slatko B."/>
            <person name="Blaxter M.L."/>
            <person name="Scott A.L."/>
        </authorList>
    </citation>
    <scope>NUCLEOTIDE SEQUENCE</scope>
    <source>
        <strain evidence="1">FR3</strain>
    </source>
</reference>
<accession>A0A1I9G1H0</accession>
<dbReference type="AlphaFoldDB" id="A0A1I9G1H0"/>
<name>A0A1I9G1H0_BRUMA</name>
<organism evidence="1">
    <name type="scientific">Brugia malayi</name>
    <name type="common">Filarial nematode worm</name>
    <dbReference type="NCBI Taxonomy" id="6279"/>
    <lineage>
        <taxon>Eukaryota</taxon>
        <taxon>Metazoa</taxon>
        <taxon>Ecdysozoa</taxon>
        <taxon>Nematoda</taxon>
        <taxon>Chromadorea</taxon>
        <taxon>Rhabditida</taxon>
        <taxon>Spirurina</taxon>
        <taxon>Spiruromorpha</taxon>
        <taxon>Filarioidea</taxon>
        <taxon>Onchocercidae</taxon>
        <taxon>Brugia</taxon>
    </lineage>
</organism>
<sequence length="84" mass="9837">MKHFFLCALHIDYTAKCSKGNIACMYLSVCVSVNTLNLMHLHRGNKWWYGLVRVSDLEYLAKLAERTELEKENLQYLEILTNNN</sequence>
<proteinExistence type="predicted"/>
<gene>
    <name evidence="1" type="primary">Bm13256</name>
    <name evidence="1" type="ORF">BM_Bm13256</name>
</gene>
<evidence type="ECO:0000313" key="1">
    <source>
        <dbReference type="EMBL" id="CDP94557.1"/>
    </source>
</evidence>
<reference evidence="1" key="2">
    <citation type="submission" date="2012-12" db="EMBL/GenBank/DDBJ databases">
        <authorList>
            <consortium name="WormBase Consortium"/>
            <person name="Ghedin E."/>
            <person name="Paulini M."/>
        </authorList>
    </citation>
    <scope>NUCLEOTIDE SEQUENCE</scope>
    <source>
        <strain evidence="1">FR3</strain>
    </source>
</reference>
<protein>
    <submittedName>
        <fullName evidence="1">Bm13256</fullName>
    </submittedName>
</protein>